<dbReference type="PATRIC" id="fig|189381.12.peg.1736"/>
<name>A0A0M0GQZ9_9BACI</name>
<dbReference type="Proteomes" id="UP000037405">
    <property type="component" value="Unassembled WGS sequence"/>
</dbReference>
<dbReference type="PROSITE" id="PS51257">
    <property type="entry name" value="PROKAR_LIPOPROTEIN"/>
    <property type="match status" value="1"/>
</dbReference>
<proteinExistence type="predicted"/>
<dbReference type="AlphaFoldDB" id="A0A0M0GQZ9"/>
<gene>
    <name evidence="1" type="ORF">AF331_07870</name>
</gene>
<organism evidence="1 2">
    <name type="scientific">Rossellomorea marisflavi</name>
    <dbReference type="NCBI Taxonomy" id="189381"/>
    <lineage>
        <taxon>Bacteria</taxon>
        <taxon>Bacillati</taxon>
        <taxon>Bacillota</taxon>
        <taxon>Bacilli</taxon>
        <taxon>Bacillales</taxon>
        <taxon>Bacillaceae</taxon>
        <taxon>Rossellomorea</taxon>
    </lineage>
</organism>
<dbReference type="RefSeq" id="WP_235576335.1">
    <property type="nucleotide sequence ID" value="NZ_LGUE01000001.1"/>
</dbReference>
<evidence type="ECO:0000313" key="2">
    <source>
        <dbReference type="Proteomes" id="UP000037405"/>
    </source>
</evidence>
<comment type="caution">
    <text evidence="1">The sequence shown here is derived from an EMBL/GenBank/DDBJ whole genome shotgun (WGS) entry which is preliminary data.</text>
</comment>
<accession>A0A0M0GQZ9</accession>
<dbReference type="STRING" id="189381.GCA_900166615_02679"/>
<dbReference type="EMBL" id="LGUE01000001">
    <property type="protein sequence ID" value="KON92350.1"/>
    <property type="molecule type" value="Genomic_DNA"/>
</dbReference>
<reference evidence="2" key="1">
    <citation type="submission" date="2015-07" db="EMBL/GenBank/DDBJ databases">
        <title>Fjat-14235 jcm11544.</title>
        <authorList>
            <person name="Liu B."/>
            <person name="Wang J."/>
            <person name="Zhu Y."/>
            <person name="Liu G."/>
            <person name="Chen Q."/>
            <person name="Chen Z."/>
            <person name="Lan J."/>
            <person name="Che J."/>
            <person name="Ge C."/>
            <person name="Shi H."/>
            <person name="Pan Z."/>
            <person name="Liu X."/>
        </authorList>
    </citation>
    <scope>NUCLEOTIDE SEQUENCE [LARGE SCALE GENOMIC DNA]</scope>
    <source>
        <strain evidence="2">JCM 11544</strain>
    </source>
</reference>
<sequence length="153" mass="17975">MTRMIIILFILLLTGCKSMEDGKDSKNALMKRTDLSPIELVDNPETDSFGHAIKKELAKKKELYDVAVIQGKEKTLVVYKVKHLQRFHMKRIQHDMEAYLEDKYPDEDFILSSDYKIFLETVRLKERIKNNDIGNEEAEKHFNDIITLQKEKT</sequence>
<protein>
    <submittedName>
        <fullName evidence="1">Sporulation protein</fullName>
    </submittedName>
</protein>
<keyword evidence="2" id="KW-1185">Reference proteome</keyword>
<evidence type="ECO:0000313" key="1">
    <source>
        <dbReference type="EMBL" id="KON92350.1"/>
    </source>
</evidence>